<dbReference type="Proteomes" id="UP000019375">
    <property type="component" value="Unassembled WGS sequence"/>
</dbReference>
<sequence>MSDFFRHAKEKLVGDTNVPDEHLQRLSSKYLLPEQDAQKIKSKKSESLDSVVGAAASGHKVTGAGAGAGAGSQ</sequence>
<dbReference type="OrthoDB" id="4067904at2759"/>
<reference evidence="3" key="1">
    <citation type="journal article" date="2013" name="Genome Announc.">
        <title>Genome sequence of the food spoilage yeast Zygosaccharomyces bailii CLIB 213(T).</title>
        <authorList>
            <person name="Galeote V."/>
            <person name="Bigey F."/>
            <person name="Devillers H."/>
            <person name="Neuveglise C."/>
            <person name="Dequin S."/>
        </authorList>
    </citation>
    <scope>NUCLEOTIDE SEQUENCE [LARGE SCALE GENOMIC DNA]</scope>
    <source>
        <strain evidence="3">CLIB 213 / ATCC 58445 / CBS 680 / CCRC 21525 / NBRC 1098 / NCYC 1416 / NRRL Y-2227</strain>
    </source>
</reference>
<evidence type="ECO:0000313" key="3">
    <source>
        <dbReference type="Proteomes" id="UP000019375"/>
    </source>
</evidence>
<gene>
    <name evidence="2" type="ORF">BN860_05138g</name>
</gene>
<protein>
    <submittedName>
        <fullName evidence="2">BN860_05138g1_1</fullName>
    </submittedName>
</protein>
<dbReference type="EMBL" id="HG316455">
    <property type="protein sequence ID" value="CDF88226.1"/>
    <property type="molecule type" value="Genomic_DNA"/>
</dbReference>
<dbReference type="AlphaFoldDB" id="A0A8J2T2L3"/>
<feature type="region of interest" description="Disordered" evidence="1">
    <location>
        <begin position="54"/>
        <end position="73"/>
    </location>
</feature>
<organism evidence="2 3">
    <name type="scientific">Zygosaccharomyces bailii (strain CLIB 213 / ATCC 58445 / CBS 680 / BCRC 21525 / NBRC 1098 / NCYC 1416 / NRRL Y-2227)</name>
    <dbReference type="NCBI Taxonomy" id="1333698"/>
    <lineage>
        <taxon>Eukaryota</taxon>
        <taxon>Fungi</taxon>
        <taxon>Dikarya</taxon>
        <taxon>Ascomycota</taxon>
        <taxon>Saccharomycotina</taxon>
        <taxon>Saccharomycetes</taxon>
        <taxon>Saccharomycetales</taxon>
        <taxon>Saccharomycetaceae</taxon>
        <taxon>Zygosaccharomyces</taxon>
    </lineage>
</organism>
<accession>A0A8J2T2L3</accession>
<proteinExistence type="predicted"/>
<keyword evidence="3" id="KW-1185">Reference proteome</keyword>
<evidence type="ECO:0000313" key="2">
    <source>
        <dbReference type="EMBL" id="CDF88226.1"/>
    </source>
</evidence>
<feature type="compositionally biased region" description="Gly residues" evidence="1">
    <location>
        <begin position="64"/>
        <end position="73"/>
    </location>
</feature>
<evidence type="ECO:0000256" key="1">
    <source>
        <dbReference type="SAM" id="MobiDB-lite"/>
    </source>
</evidence>
<name>A0A8J2T2L3_ZYGB2</name>